<reference evidence="1 3" key="2">
    <citation type="journal article" date="2013" name="Nature">
        <title>Insights into bilaterian evolution from three spiralian genomes.</title>
        <authorList>
            <person name="Simakov O."/>
            <person name="Marletaz F."/>
            <person name="Cho S.J."/>
            <person name="Edsinger-Gonzales E."/>
            <person name="Havlak P."/>
            <person name="Hellsten U."/>
            <person name="Kuo D.H."/>
            <person name="Larsson T."/>
            <person name="Lv J."/>
            <person name="Arendt D."/>
            <person name="Savage R."/>
            <person name="Osoegawa K."/>
            <person name="de Jong P."/>
            <person name="Grimwood J."/>
            <person name="Chapman J.A."/>
            <person name="Shapiro H."/>
            <person name="Aerts A."/>
            <person name="Otillar R.P."/>
            <person name="Terry A.Y."/>
            <person name="Boore J.L."/>
            <person name="Grigoriev I.V."/>
            <person name="Lindberg D.R."/>
            <person name="Seaver E.C."/>
            <person name="Weisblat D.A."/>
            <person name="Putnam N.H."/>
            <person name="Rokhsar D.S."/>
        </authorList>
    </citation>
    <scope>NUCLEOTIDE SEQUENCE</scope>
</reference>
<organism evidence="2 3">
    <name type="scientific">Helobdella robusta</name>
    <name type="common">Californian leech</name>
    <dbReference type="NCBI Taxonomy" id="6412"/>
    <lineage>
        <taxon>Eukaryota</taxon>
        <taxon>Metazoa</taxon>
        <taxon>Spiralia</taxon>
        <taxon>Lophotrochozoa</taxon>
        <taxon>Annelida</taxon>
        <taxon>Clitellata</taxon>
        <taxon>Hirudinea</taxon>
        <taxon>Rhynchobdellida</taxon>
        <taxon>Glossiphoniidae</taxon>
        <taxon>Helobdella</taxon>
    </lineage>
</organism>
<dbReference type="Proteomes" id="UP000015101">
    <property type="component" value="Unassembled WGS sequence"/>
</dbReference>
<dbReference type="EMBL" id="KB097143">
    <property type="protein sequence ID" value="ESN99253.1"/>
    <property type="molecule type" value="Genomic_DNA"/>
</dbReference>
<dbReference type="RefSeq" id="XP_009023121.1">
    <property type="nucleotide sequence ID" value="XM_009024873.1"/>
</dbReference>
<dbReference type="KEGG" id="hro:HELRODRAFT_162771"/>
<dbReference type="HOGENOM" id="CLU_1697441_0_0_1"/>
<dbReference type="InParanoid" id="T1ET42"/>
<keyword evidence="3" id="KW-1185">Reference proteome</keyword>
<reference evidence="2" key="3">
    <citation type="submission" date="2015-06" db="UniProtKB">
        <authorList>
            <consortium name="EnsemblMetazoa"/>
        </authorList>
    </citation>
    <scope>IDENTIFICATION</scope>
</reference>
<evidence type="ECO:0000313" key="2">
    <source>
        <dbReference type="EnsemblMetazoa" id="HelroP162771"/>
    </source>
</evidence>
<dbReference type="EnsemblMetazoa" id="HelroT162771">
    <property type="protein sequence ID" value="HelroP162771"/>
    <property type="gene ID" value="HelroG162771"/>
</dbReference>
<dbReference type="GeneID" id="20199742"/>
<evidence type="ECO:0000313" key="3">
    <source>
        <dbReference type="Proteomes" id="UP000015101"/>
    </source>
</evidence>
<dbReference type="CTD" id="20199742"/>
<dbReference type="EMBL" id="AMQM01001170">
    <property type="status" value="NOT_ANNOTATED_CDS"/>
    <property type="molecule type" value="Genomic_DNA"/>
</dbReference>
<gene>
    <name evidence="2" type="primary">20199742</name>
    <name evidence="1" type="ORF">HELRODRAFT_162771</name>
</gene>
<sequence>MKTQKNKMETTEVYRASDVGEPFDGGLVTKEEVNRSHNKKDPRSLVKRAKYLSLVIPVASIVKKSINNYGPQYMRRAGVGLWAWTVLLHCVGMDGIARPNLIAVVKVVALKFKLLLFKHFCHMKVYIYLANSTETFLRLNMQPASSPTSNTHKYA</sequence>
<protein>
    <submittedName>
        <fullName evidence="1 2">Uncharacterized protein</fullName>
    </submittedName>
</protein>
<name>T1ET42_HELRO</name>
<dbReference type="AlphaFoldDB" id="T1ET42"/>
<reference evidence="3" key="1">
    <citation type="submission" date="2012-12" db="EMBL/GenBank/DDBJ databases">
        <authorList>
            <person name="Hellsten U."/>
            <person name="Grimwood J."/>
            <person name="Chapman J.A."/>
            <person name="Shapiro H."/>
            <person name="Aerts A."/>
            <person name="Otillar R.P."/>
            <person name="Terry A.Y."/>
            <person name="Boore J.L."/>
            <person name="Simakov O."/>
            <person name="Marletaz F."/>
            <person name="Cho S.-J."/>
            <person name="Edsinger-Gonzales E."/>
            <person name="Havlak P."/>
            <person name="Kuo D.-H."/>
            <person name="Larsson T."/>
            <person name="Lv J."/>
            <person name="Arendt D."/>
            <person name="Savage R."/>
            <person name="Osoegawa K."/>
            <person name="de Jong P."/>
            <person name="Lindberg D.R."/>
            <person name="Seaver E.C."/>
            <person name="Weisblat D.A."/>
            <person name="Putnam N.H."/>
            <person name="Grigoriev I.V."/>
            <person name="Rokhsar D.S."/>
        </authorList>
    </citation>
    <scope>NUCLEOTIDE SEQUENCE</scope>
</reference>
<evidence type="ECO:0000313" key="1">
    <source>
        <dbReference type="EMBL" id="ESN99253.1"/>
    </source>
</evidence>
<accession>T1ET42</accession>
<proteinExistence type="predicted"/>